<proteinExistence type="predicted"/>
<accession>A0A5M7BVJ3</accession>
<dbReference type="Proteomes" id="UP000323946">
    <property type="component" value="Unassembled WGS sequence"/>
</dbReference>
<gene>
    <name evidence="2" type="ORF">F1721_14340</name>
</gene>
<keyword evidence="1" id="KW-0732">Signal</keyword>
<comment type="caution">
    <text evidence="2">The sequence shown here is derived from an EMBL/GenBank/DDBJ whole genome shotgun (WGS) entry which is preliminary data.</text>
</comment>
<dbReference type="OrthoDB" id="3692189at2"/>
<protein>
    <submittedName>
        <fullName evidence="2">DUF3558 domain-containing protein</fullName>
    </submittedName>
</protein>
<organism evidence="2 3">
    <name type="scientific">Saccharopolyspora hirsuta</name>
    <dbReference type="NCBI Taxonomy" id="1837"/>
    <lineage>
        <taxon>Bacteria</taxon>
        <taxon>Bacillati</taxon>
        <taxon>Actinomycetota</taxon>
        <taxon>Actinomycetes</taxon>
        <taxon>Pseudonocardiales</taxon>
        <taxon>Pseudonocardiaceae</taxon>
        <taxon>Saccharopolyspora</taxon>
    </lineage>
</organism>
<dbReference type="RefSeq" id="WP_150067154.1">
    <property type="nucleotide sequence ID" value="NZ_JBEPDJ010000008.1"/>
</dbReference>
<dbReference type="InterPro" id="IPR024520">
    <property type="entry name" value="DUF3558"/>
</dbReference>
<keyword evidence="3" id="KW-1185">Reference proteome</keyword>
<dbReference type="EMBL" id="VWPH01000006">
    <property type="protein sequence ID" value="KAA5833463.1"/>
    <property type="molecule type" value="Genomic_DNA"/>
</dbReference>
<evidence type="ECO:0000313" key="3">
    <source>
        <dbReference type="Proteomes" id="UP000323946"/>
    </source>
</evidence>
<evidence type="ECO:0000256" key="1">
    <source>
        <dbReference type="SAM" id="SignalP"/>
    </source>
</evidence>
<reference evidence="2 3" key="1">
    <citation type="submission" date="2019-09" db="EMBL/GenBank/DDBJ databases">
        <title>Draft genome sequence of the thermophilic Saccharopolyspora hirsuta VKM Ac-666T.</title>
        <authorList>
            <person name="Lobastova T.G."/>
            <person name="Fokina V."/>
            <person name="Bragin E.Y."/>
            <person name="Shtratnikova V.Y."/>
            <person name="Starodumova I.P."/>
            <person name="Tarlachkov S.V."/>
            <person name="Donova M.V."/>
        </authorList>
    </citation>
    <scope>NUCLEOTIDE SEQUENCE [LARGE SCALE GENOMIC DNA]</scope>
    <source>
        <strain evidence="2 3">VKM Ac-666</strain>
    </source>
</reference>
<sequence>MRTTRLTVAVVGTAAGFLLAGCSTGGGSVDPTTAPAPKNVLADVDPCTVLSAEELQQFGVTEPGEPVDQGIGEQGCDFDTDTSGFTIYKGETDSIAYWQGQRDKFAIFEENKVGSSNGIKQVTKGAVGQSLCSQVIEVGSGSVSVQFGYDADKKQSDEATCAKAMEIAQVVETKLPK</sequence>
<dbReference type="PROSITE" id="PS51257">
    <property type="entry name" value="PROKAR_LIPOPROTEIN"/>
    <property type="match status" value="1"/>
</dbReference>
<dbReference type="AlphaFoldDB" id="A0A5M7BVJ3"/>
<evidence type="ECO:0000313" key="2">
    <source>
        <dbReference type="EMBL" id="KAA5833463.1"/>
    </source>
</evidence>
<feature type="chain" id="PRO_5038555923" evidence="1">
    <location>
        <begin position="21"/>
        <end position="177"/>
    </location>
</feature>
<feature type="signal peptide" evidence="1">
    <location>
        <begin position="1"/>
        <end position="20"/>
    </location>
</feature>
<dbReference type="Pfam" id="PF12079">
    <property type="entry name" value="DUF3558"/>
    <property type="match status" value="1"/>
</dbReference>
<name>A0A5M7BVJ3_SACHI</name>